<feature type="transmembrane region" description="Helical" evidence="1">
    <location>
        <begin position="68"/>
        <end position="89"/>
    </location>
</feature>
<feature type="transmembrane region" description="Helical" evidence="1">
    <location>
        <begin position="193"/>
        <end position="219"/>
    </location>
</feature>
<feature type="domain" description="DUF1206" evidence="2">
    <location>
        <begin position="196"/>
        <end position="265"/>
    </location>
</feature>
<dbReference type="STRING" id="261654.GA0070611_0774"/>
<gene>
    <name evidence="3" type="ORF">GA0070611_0774</name>
</gene>
<feature type="transmembrane region" description="Helical" evidence="1">
    <location>
        <begin position="239"/>
        <end position="259"/>
    </location>
</feature>
<organism evidence="3 4">
    <name type="scientific">Micromonospora auratinigra</name>
    <dbReference type="NCBI Taxonomy" id="261654"/>
    <lineage>
        <taxon>Bacteria</taxon>
        <taxon>Bacillati</taxon>
        <taxon>Actinomycetota</taxon>
        <taxon>Actinomycetes</taxon>
        <taxon>Micromonosporales</taxon>
        <taxon>Micromonosporaceae</taxon>
        <taxon>Micromonospora</taxon>
    </lineage>
</organism>
<keyword evidence="1" id="KW-0472">Membrane</keyword>
<proteinExistence type="predicted"/>
<sequence>MSSLTSRARGAVSRAADHPGLERLTRAGFIGYGVLHLLFAWVIARVATGGPTEDGDQSGAMQEIADEPVGLVLIVAIVVGLVAMALWQVLELLRQRRPTEWIASAGRAAFYLYLAFSGVKVLRGKKSSSADTQQDAAEGLLASSGGRLSVVAAGLLLAGIGGWLAVVGFTGRFEKHLRVGEMTAATRRLVRRLGGAGFVAKGLSYGIAGALFVVAAWRYDPDKARGLDAALRTLAGEAYGTGLLLVIAVGFAAYGLFAVTEARYRKV</sequence>
<feature type="transmembrane region" description="Helical" evidence="1">
    <location>
        <begin position="150"/>
        <end position="173"/>
    </location>
</feature>
<feature type="transmembrane region" description="Helical" evidence="1">
    <location>
        <begin position="101"/>
        <end position="119"/>
    </location>
</feature>
<dbReference type="OrthoDB" id="4552598at2"/>
<dbReference type="PATRIC" id="fig|261654.4.peg.794"/>
<evidence type="ECO:0000313" key="3">
    <source>
        <dbReference type="EMBL" id="SBT39057.1"/>
    </source>
</evidence>
<feature type="domain" description="DUF1206" evidence="2">
    <location>
        <begin position="27"/>
        <end position="91"/>
    </location>
</feature>
<evidence type="ECO:0000313" key="4">
    <source>
        <dbReference type="Proteomes" id="UP000199385"/>
    </source>
</evidence>
<dbReference type="RefSeq" id="WP_091657444.1">
    <property type="nucleotide sequence ID" value="NZ_LT594323.1"/>
</dbReference>
<dbReference type="InterPro" id="IPR009597">
    <property type="entry name" value="DUF1206"/>
</dbReference>
<dbReference type="AlphaFoldDB" id="A0A1A8Z5I5"/>
<evidence type="ECO:0000256" key="1">
    <source>
        <dbReference type="SAM" id="Phobius"/>
    </source>
</evidence>
<name>A0A1A8Z5I5_9ACTN</name>
<protein>
    <recommendedName>
        <fullName evidence="2">DUF1206 domain-containing protein</fullName>
    </recommendedName>
</protein>
<dbReference type="Pfam" id="PF06724">
    <property type="entry name" value="DUF1206"/>
    <property type="match status" value="3"/>
</dbReference>
<reference evidence="4" key="1">
    <citation type="submission" date="2016-06" db="EMBL/GenBank/DDBJ databases">
        <authorList>
            <person name="Varghese N."/>
            <person name="Submissions Spin"/>
        </authorList>
    </citation>
    <scope>NUCLEOTIDE SEQUENCE [LARGE SCALE GENOMIC DNA]</scope>
    <source>
        <strain evidence="4">DSM 44815</strain>
    </source>
</reference>
<keyword evidence="1" id="KW-0812">Transmembrane</keyword>
<feature type="transmembrane region" description="Helical" evidence="1">
    <location>
        <begin position="29"/>
        <end position="48"/>
    </location>
</feature>
<keyword evidence="1" id="KW-1133">Transmembrane helix</keyword>
<dbReference type="EMBL" id="LT594323">
    <property type="protein sequence ID" value="SBT39057.1"/>
    <property type="molecule type" value="Genomic_DNA"/>
</dbReference>
<keyword evidence="4" id="KW-1185">Reference proteome</keyword>
<feature type="domain" description="DUF1206" evidence="2">
    <location>
        <begin position="104"/>
        <end position="170"/>
    </location>
</feature>
<dbReference type="Proteomes" id="UP000199385">
    <property type="component" value="Chromosome I"/>
</dbReference>
<evidence type="ECO:0000259" key="2">
    <source>
        <dbReference type="Pfam" id="PF06724"/>
    </source>
</evidence>
<accession>A0A1A8Z5I5</accession>